<keyword evidence="1" id="KW-1133">Transmembrane helix</keyword>
<name>A0A075GG49_9EURY</name>
<keyword evidence="1" id="KW-0472">Membrane</keyword>
<proteinExistence type="predicted"/>
<reference evidence="2" key="1">
    <citation type="journal article" date="2014" name="Genome Biol. Evol.">
        <title>Pangenome evidence for extensive interdomain horizontal transfer affecting lineage core and shell genes in uncultured planktonic thaumarchaeota and euryarchaeota.</title>
        <authorList>
            <person name="Deschamps P."/>
            <person name="Zivanovic Y."/>
            <person name="Moreira D."/>
            <person name="Rodriguez-Valera F."/>
            <person name="Lopez-Garcia P."/>
        </authorList>
    </citation>
    <scope>NUCLEOTIDE SEQUENCE</scope>
</reference>
<accession>A0A075GG49</accession>
<protein>
    <submittedName>
        <fullName evidence="2">Uncharacterized protein</fullName>
    </submittedName>
</protein>
<evidence type="ECO:0000256" key="1">
    <source>
        <dbReference type="SAM" id="Phobius"/>
    </source>
</evidence>
<organism evidence="2">
    <name type="scientific">uncultured marine group II/III euryarchaeote KM3_155_E06</name>
    <dbReference type="NCBI Taxonomy" id="1457897"/>
    <lineage>
        <taxon>Archaea</taxon>
        <taxon>Methanobacteriati</taxon>
        <taxon>Methanobacteriota</taxon>
        <taxon>environmental samples</taxon>
    </lineage>
</organism>
<keyword evidence="1" id="KW-0812">Transmembrane</keyword>
<sequence>MDLMQKLFGTQRAITMVVISLMFAIAFPAYFSVMGGMVEVMDGGSSGAPGKWQVNFTTTVSEISDSAMLSDGETLESAYELDRSNLGDDEMIAFVNITVSCNDNDDPGPGFSDSVDAEMDVSGVEGGFEDDTGSGNCNGDAVAFSYAVTSDWSGTPYMVEDVSMNDILAMWDDGGNGTGEWLCSVTLQVNNPPGPIGGLVDNGEDVTITWTVTTYTVEITAMTDQ</sequence>
<dbReference type="AlphaFoldDB" id="A0A075GG49"/>
<feature type="transmembrane region" description="Helical" evidence="1">
    <location>
        <begin position="12"/>
        <end position="31"/>
    </location>
</feature>
<dbReference type="EMBL" id="KF900643">
    <property type="protein sequence ID" value="AIF02205.1"/>
    <property type="molecule type" value="Genomic_DNA"/>
</dbReference>
<evidence type="ECO:0000313" key="2">
    <source>
        <dbReference type="EMBL" id="AIF02205.1"/>
    </source>
</evidence>